<dbReference type="SMART" id="SM00220">
    <property type="entry name" value="S_TKc"/>
    <property type="match status" value="1"/>
</dbReference>
<evidence type="ECO:0000313" key="14">
    <source>
        <dbReference type="Proteomes" id="UP001044222"/>
    </source>
</evidence>
<dbReference type="PANTHER" id="PTHR44899:SF3">
    <property type="entry name" value="SERINE_THREONINE-PROTEIN KINASE NEK1"/>
    <property type="match status" value="1"/>
</dbReference>
<dbReference type="InterPro" id="IPR008271">
    <property type="entry name" value="Ser/Thr_kinase_AS"/>
</dbReference>
<gene>
    <name evidence="13" type="ORF">ANANG_G00148050</name>
</gene>
<evidence type="ECO:0000256" key="2">
    <source>
        <dbReference type="ARBA" id="ARBA00010886"/>
    </source>
</evidence>
<evidence type="ECO:0000313" key="13">
    <source>
        <dbReference type="EMBL" id="KAG5846275.1"/>
    </source>
</evidence>
<feature type="transmembrane region" description="Helical" evidence="11">
    <location>
        <begin position="273"/>
        <end position="293"/>
    </location>
</feature>
<dbReference type="EC" id="2.7.11.1" evidence="3"/>
<dbReference type="EMBL" id="JAFIRN010000007">
    <property type="protein sequence ID" value="KAG5846275.1"/>
    <property type="molecule type" value="Genomic_DNA"/>
</dbReference>
<proteinExistence type="inferred from homology"/>
<evidence type="ECO:0000256" key="3">
    <source>
        <dbReference type="ARBA" id="ARBA00012513"/>
    </source>
</evidence>
<dbReference type="SUPFAM" id="SSF56112">
    <property type="entry name" value="Protein kinase-like (PK-like)"/>
    <property type="match status" value="1"/>
</dbReference>
<evidence type="ECO:0000256" key="4">
    <source>
        <dbReference type="ARBA" id="ARBA00022527"/>
    </source>
</evidence>
<comment type="caution">
    <text evidence="13">The sequence shown here is derived from an EMBL/GenBank/DDBJ whole genome shotgun (WGS) entry which is preliminary data.</text>
</comment>
<evidence type="ECO:0000256" key="5">
    <source>
        <dbReference type="ARBA" id="ARBA00022679"/>
    </source>
</evidence>
<dbReference type="GO" id="GO:0004674">
    <property type="term" value="F:protein serine/threonine kinase activity"/>
    <property type="evidence" value="ECO:0007669"/>
    <property type="project" value="UniProtKB-KW"/>
</dbReference>
<dbReference type="GO" id="GO:0008289">
    <property type="term" value="F:lipid binding"/>
    <property type="evidence" value="ECO:0007669"/>
    <property type="project" value="InterPro"/>
</dbReference>
<keyword evidence="7" id="KW-0418">Kinase</keyword>
<comment type="similarity">
    <text evidence="2">Belongs to the protein kinase superfamily. NEK Ser/Thr protein kinase family. NIMA subfamily.</text>
</comment>
<keyword evidence="5" id="KW-0808">Transferase</keyword>
<dbReference type="GO" id="GO:0006869">
    <property type="term" value="P:lipid transport"/>
    <property type="evidence" value="ECO:0007669"/>
    <property type="project" value="InterPro"/>
</dbReference>
<comment type="catalytic activity">
    <reaction evidence="9">
        <text>L-threonyl-[protein] + ATP = O-phospho-L-threonyl-[protein] + ADP + H(+)</text>
        <dbReference type="Rhea" id="RHEA:46608"/>
        <dbReference type="Rhea" id="RHEA-COMP:11060"/>
        <dbReference type="Rhea" id="RHEA-COMP:11605"/>
        <dbReference type="ChEBI" id="CHEBI:15378"/>
        <dbReference type="ChEBI" id="CHEBI:30013"/>
        <dbReference type="ChEBI" id="CHEBI:30616"/>
        <dbReference type="ChEBI" id="CHEBI:61977"/>
        <dbReference type="ChEBI" id="CHEBI:456216"/>
        <dbReference type="EC" id="2.7.11.1"/>
    </reaction>
</comment>
<keyword evidence="11" id="KW-0812">Transmembrane</keyword>
<evidence type="ECO:0000259" key="12">
    <source>
        <dbReference type="PROSITE" id="PS50011"/>
    </source>
</evidence>
<evidence type="ECO:0000256" key="6">
    <source>
        <dbReference type="ARBA" id="ARBA00022741"/>
    </source>
</evidence>
<dbReference type="PROSITE" id="PS50011">
    <property type="entry name" value="PROTEIN_KINASE_DOM"/>
    <property type="match status" value="1"/>
</dbReference>
<dbReference type="Pfam" id="PF00069">
    <property type="entry name" value="Pkinase"/>
    <property type="match status" value="1"/>
</dbReference>
<dbReference type="GO" id="GO:0042157">
    <property type="term" value="P:lipoprotein metabolic process"/>
    <property type="evidence" value="ECO:0007669"/>
    <property type="project" value="InterPro"/>
</dbReference>
<evidence type="ECO:0000256" key="7">
    <source>
        <dbReference type="ARBA" id="ARBA00022777"/>
    </source>
</evidence>
<comment type="similarity">
    <text evidence="1">Belongs to the apolipoprotein L family.</text>
</comment>
<evidence type="ECO:0000256" key="1">
    <source>
        <dbReference type="ARBA" id="ARBA00010090"/>
    </source>
</evidence>
<dbReference type="AlphaFoldDB" id="A0A9D3MC51"/>
<evidence type="ECO:0000256" key="11">
    <source>
        <dbReference type="SAM" id="Phobius"/>
    </source>
</evidence>
<dbReference type="GO" id="GO:0005524">
    <property type="term" value="F:ATP binding"/>
    <property type="evidence" value="ECO:0007669"/>
    <property type="project" value="UniProtKB-KW"/>
</dbReference>
<keyword evidence="11" id="KW-0472">Membrane</keyword>
<name>A0A9D3MC51_ANGAN</name>
<dbReference type="InterPro" id="IPR011009">
    <property type="entry name" value="Kinase-like_dom_sf"/>
</dbReference>
<keyword evidence="6" id="KW-0547">Nucleotide-binding</keyword>
<reference evidence="13" key="1">
    <citation type="submission" date="2021-01" db="EMBL/GenBank/DDBJ databases">
        <title>A chromosome-scale assembly of European eel, Anguilla anguilla.</title>
        <authorList>
            <person name="Henkel C."/>
            <person name="Jong-Raadsen S.A."/>
            <person name="Dufour S."/>
            <person name="Weltzien F.-A."/>
            <person name="Palstra A.P."/>
            <person name="Pelster B."/>
            <person name="Spaink H.P."/>
            <person name="Van Den Thillart G.E."/>
            <person name="Jansen H."/>
            <person name="Zahm M."/>
            <person name="Klopp C."/>
            <person name="Cedric C."/>
            <person name="Louis A."/>
            <person name="Berthelot C."/>
            <person name="Parey E."/>
            <person name="Roest Crollius H."/>
            <person name="Montfort J."/>
            <person name="Robinson-Rechavi M."/>
            <person name="Bucao C."/>
            <person name="Bouchez O."/>
            <person name="Gislard M."/>
            <person name="Lluch J."/>
            <person name="Milhes M."/>
            <person name="Lampietro C."/>
            <person name="Lopez Roques C."/>
            <person name="Donnadieu C."/>
            <person name="Braasch I."/>
            <person name="Desvignes T."/>
            <person name="Postlethwait J."/>
            <person name="Bobe J."/>
            <person name="Guiguen Y."/>
            <person name="Dirks R."/>
        </authorList>
    </citation>
    <scope>NUCLEOTIDE SEQUENCE</scope>
    <source>
        <strain evidence="13">Tag_6206</strain>
        <tissue evidence="13">Liver</tissue>
    </source>
</reference>
<dbReference type="PANTHER" id="PTHR44899">
    <property type="entry name" value="CAMK FAMILY PROTEIN KINASE"/>
    <property type="match status" value="1"/>
</dbReference>
<feature type="domain" description="Protein kinase" evidence="12">
    <location>
        <begin position="13"/>
        <end position="232"/>
    </location>
</feature>
<evidence type="ECO:0000256" key="9">
    <source>
        <dbReference type="ARBA" id="ARBA00047899"/>
    </source>
</evidence>
<accession>A0A9D3MC51</accession>
<dbReference type="Proteomes" id="UP001044222">
    <property type="component" value="Chromosome 7"/>
</dbReference>
<feature type="transmembrane region" description="Helical" evidence="11">
    <location>
        <begin position="299"/>
        <end position="324"/>
    </location>
</feature>
<evidence type="ECO:0000256" key="10">
    <source>
        <dbReference type="ARBA" id="ARBA00048679"/>
    </source>
</evidence>
<keyword evidence="4" id="KW-0723">Serine/threonine-protein kinase</keyword>
<dbReference type="PROSITE" id="PS00108">
    <property type="entry name" value="PROTEIN_KINASE_ST"/>
    <property type="match status" value="1"/>
</dbReference>
<keyword evidence="8" id="KW-0067">ATP-binding</keyword>
<protein>
    <recommendedName>
        <fullName evidence="3">non-specific serine/threonine protein kinase</fullName>
        <ecNumber evidence="3">2.7.11.1</ecNumber>
    </recommendedName>
</protein>
<comment type="catalytic activity">
    <reaction evidence="10">
        <text>L-seryl-[protein] + ATP = O-phospho-L-seryl-[protein] + ADP + H(+)</text>
        <dbReference type="Rhea" id="RHEA:17989"/>
        <dbReference type="Rhea" id="RHEA-COMP:9863"/>
        <dbReference type="Rhea" id="RHEA-COMP:11604"/>
        <dbReference type="ChEBI" id="CHEBI:15378"/>
        <dbReference type="ChEBI" id="CHEBI:29999"/>
        <dbReference type="ChEBI" id="CHEBI:30616"/>
        <dbReference type="ChEBI" id="CHEBI:83421"/>
        <dbReference type="ChEBI" id="CHEBI:456216"/>
        <dbReference type="EC" id="2.7.11.1"/>
    </reaction>
</comment>
<dbReference type="InterPro" id="IPR008405">
    <property type="entry name" value="ApoL"/>
</dbReference>
<organism evidence="13 14">
    <name type="scientific">Anguilla anguilla</name>
    <name type="common">European freshwater eel</name>
    <name type="synonym">Muraena anguilla</name>
    <dbReference type="NCBI Taxonomy" id="7936"/>
    <lineage>
        <taxon>Eukaryota</taxon>
        <taxon>Metazoa</taxon>
        <taxon>Chordata</taxon>
        <taxon>Craniata</taxon>
        <taxon>Vertebrata</taxon>
        <taxon>Euteleostomi</taxon>
        <taxon>Actinopterygii</taxon>
        <taxon>Neopterygii</taxon>
        <taxon>Teleostei</taxon>
        <taxon>Anguilliformes</taxon>
        <taxon>Anguillidae</taxon>
        <taxon>Anguilla</taxon>
    </lineage>
</organism>
<dbReference type="GO" id="GO:0005576">
    <property type="term" value="C:extracellular region"/>
    <property type="evidence" value="ECO:0007669"/>
    <property type="project" value="InterPro"/>
</dbReference>
<dbReference type="Gene3D" id="1.10.510.10">
    <property type="entry name" value="Transferase(Phosphotransferase) domain 1"/>
    <property type="match status" value="2"/>
</dbReference>
<dbReference type="InterPro" id="IPR051131">
    <property type="entry name" value="NEK_Ser/Thr_kinase_NIMA"/>
</dbReference>
<sequence>MGNNQSILEQHGYTLVGETGQGAFGKALRVKNEKDGKDYVIKTLQKTNMMREVSELEALKHPFIVQYNDSFEDDMNVYIVVEYCEGGDLSQEIKKQKDTGEYFPEDQILTWFVEICMAVEYVHEKNILHRDIKPQNIFLDKYGRTRLGDFGLAKPLESDIWALGCVLYELCELRPAFPEENILELLNKIVDGPYPSISGPFSTDLRDLVRDLLQKNPADRPSASDILGRPFLLGILIQKTKGIPEELQRKLKELDGVADGLERMLWGTTVGSLTGGVIGAAGGITTIVGLALAPLTLGASLIVTGVGIGVAAAGGVTGAASNVTKMVNEHTDRRTIENIIHECEAKMLSLVTCLQLISKGFEDLDQSRTTPESEQVPLG</sequence>
<dbReference type="InterPro" id="IPR000719">
    <property type="entry name" value="Prot_kinase_dom"/>
</dbReference>
<dbReference type="Pfam" id="PF05461">
    <property type="entry name" value="ApoL"/>
    <property type="match status" value="1"/>
</dbReference>
<keyword evidence="14" id="KW-1185">Reference proteome</keyword>
<evidence type="ECO:0000256" key="8">
    <source>
        <dbReference type="ARBA" id="ARBA00022840"/>
    </source>
</evidence>
<keyword evidence="11" id="KW-1133">Transmembrane helix</keyword>